<dbReference type="PROSITE" id="PS50192">
    <property type="entry name" value="T_SNARE"/>
    <property type="match status" value="1"/>
</dbReference>
<reference evidence="10" key="1">
    <citation type="submission" date="2020-05" db="EMBL/GenBank/DDBJ databases">
        <title>Identification of trans-AT polyketide cluster in two marine bacteria, producers of a novel glutaramide-containing polyketide sesbanimide D and analogs.</title>
        <authorList>
            <person name="Kacar D."/>
            <person name="Rodriguez P."/>
            <person name="Canedo L."/>
            <person name="Gonzalez E."/>
            <person name="Galan B."/>
            <person name="De La Calle F."/>
            <person name="Garcia J.L."/>
        </authorList>
    </citation>
    <scope>NUCLEOTIDE SEQUENCE</scope>
    <source>
        <strain evidence="10">PHM038</strain>
    </source>
</reference>
<dbReference type="InterPro" id="IPR004089">
    <property type="entry name" value="MCPsignal_dom"/>
</dbReference>
<evidence type="ECO:0000313" key="11">
    <source>
        <dbReference type="Proteomes" id="UP000598467"/>
    </source>
</evidence>
<feature type="transmembrane region" description="Helical" evidence="6">
    <location>
        <begin position="135"/>
        <end position="156"/>
    </location>
</feature>
<dbReference type="InterPro" id="IPR000727">
    <property type="entry name" value="T_SNARE_dom"/>
</dbReference>
<keyword evidence="6" id="KW-0472">Membrane</keyword>
<evidence type="ECO:0000256" key="2">
    <source>
        <dbReference type="ARBA" id="ARBA00022519"/>
    </source>
</evidence>
<comment type="subcellular location">
    <subcellularLocation>
        <location evidence="1">Cell inner membrane</location>
        <topology evidence="1">Multi-pass membrane protein</topology>
    </subcellularLocation>
</comment>
<dbReference type="Gene3D" id="6.10.340.10">
    <property type="match status" value="1"/>
</dbReference>
<evidence type="ECO:0000259" key="9">
    <source>
        <dbReference type="PROSITE" id="PS50885"/>
    </source>
</evidence>
<name>A0A926S9Z9_9HYPH</name>
<dbReference type="GO" id="GO:0007165">
    <property type="term" value="P:signal transduction"/>
    <property type="evidence" value="ECO:0007669"/>
    <property type="project" value="UniProtKB-KW"/>
</dbReference>
<dbReference type="Proteomes" id="UP000598467">
    <property type="component" value="Unassembled WGS sequence"/>
</dbReference>
<comment type="caution">
    <text evidence="10">The sequence shown here is derived from an EMBL/GenBank/DDBJ whole genome shotgun (WGS) entry which is preliminary data.</text>
</comment>
<dbReference type="RefSeq" id="WP_190292671.1">
    <property type="nucleotide sequence ID" value="NZ_JABFCZ010000018.1"/>
</dbReference>
<dbReference type="Pfam" id="PF00672">
    <property type="entry name" value="HAMP"/>
    <property type="match status" value="1"/>
</dbReference>
<evidence type="ECO:0000256" key="1">
    <source>
        <dbReference type="ARBA" id="ARBA00004429"/>
    </source>
</evidence>
<dbReference type="CDD" id="cd06225">
    <property type="entry name" value="HAMP"/>
    <property type="match status" value="1"/>
</dbReference>
<evidence type="ECO:0000313" key="10">
    <source>
        <dbReference type="EMBL" id="MBD1547914.1"/>
    </source>
</evidence>
<dbReference type="GO" id="GO:0005886">
    <property type="term" value="C:plasma membrane"/>
    <property type="evidence" value="ECO:0007669"/>
    <property type="project" value="UniProtKB-SubCell"/>
</dbReference>
<gene>
    <name evidence="10" type="ORF">HK439_16725</name>
</gene>
<feature type="domain" description="T-SNARE coiled-coil homology" evidence="8">
    <location>
        <begin position="402"/>
        <end position="464"/>
    </location>
</feature>
<dbReference type="SUPFAM" id="SSF58104">
    <property type="entry name" value="Methyl-accepting chemotaxis protein (MCP) signaling domain"/>
    <property type="match status" value="1"/>
</dbReference>
<feature type="domain" description="HAMP" evidence="9">
    <location>
        <begin position="157"/>
        <end position="210"/>
    </location>
</feature>
<dbReference type="PROSITE" id="PS50111">
    <property type="entry name" value="CHEMOTAXIS_TRANSDUC_2"/>
    <property type="match status" value="1"/>
</dbReference>
<dbReference type="Pfam" id="PF00015">
    <property type="entry name" value="MCPsignal"/>
    <property type="match status" value="1"/>
</dbReference>
<dbReference type="Gene3D" id="1.10.287.950">
    <property type="entry name" value="Methyl-accepting chemotaxis protein"/>
    <property type="match status" value="1"/>
</dbReference>
<protein>
    <submittedName>
        <fullName evidence="10">HAMP domain-containing protein</fullName>
    </submittedName>
</protein>
<feature type="domain" description="Methyl-accepting transducer" evidence="7">
    <location>
        <begin position="250"/>
        <end position="476"/>
    </location>
</feature>
<dbReference type="SMART" id="SM00283">
    <property type="entry name" value="MA"/>
    <property type="match status" value="1"/>
</dbReference>
<proteinExistence type="inferred from homology"/>
<keyword evidence="6" id="KW-0812">Transmembrane</keyword>
<dbReference type="PROSITE" id="PS50885">
    <property type="entry name" value="HAMP"/>
    <property type="match status" value="1"/>
</dbReference>
<keyword evidence="2" id="KW-1003">Cell membrane</keyword>
<comment type="similarity">
    <text evidence="4">Belongs to the methyl-accepting chemotaxis (MCP) protein family.</text>
</comment>
<dbReference type="PANTHER" id="PTHR32089:SF112">
    <property type="entry name" value="LYSOZYME-LIKE PROTEIN-RELATED"/>
    <property type="match status" value="1"/>
</dbReference>
<keyword evidence="2" id="KW-0997">Cell inner membrane</keyword>
<dbReference type="AlphaFoldDB" id="A0A926S9Z9"/>
<evidence type="ECO:0000256" key="4">
    <source>
        <dbReference type="ARBA" id="ARBA00029447"/>
    </source>
</evidence>
<dbReference type="EMBL" id="JABFCZ010000018">
    <property type="protein sequence ID" value="MBD1547914.1"/>
    <property type="molecule type" value="Genomic_DNA"/>
</dbReference>
<evidence type="ECO:0000259" key="8">
    <source>
        <dbReference type="PROSITE" id="PS50192"/>
    </source>
</evidence>
<sequence length="506" mass="52940">MRLANVELVLAAMDTIIDKDEGKVLPERAQAIEDAIRTIRDGIETARATGEVIGQPDLMATFEADLATVAKAIQVDLKTMIEANAPTEEFSKLNDAIDGGGENMIGALSTLSEQGKVVLSETIVSENSTASMARFAQIGTALLAILLIAPAMLFVVRSITSPLTRLRENMVQLADGELEIDIVDADRKDEIGHMARAVEVFRDNAREQSRLSVASEAEQLQKAQRQERIDSLIASFRTNVLERLSTVGANTEKMEETAAALTEVANATNQQASDASAASQQASSNVQTVAAAAEELAASISEIERQVEQTTAIVGEATGSAQETNEKVASLANAAQKIGDVVSLIQAIAEQTNLLALNATIEAARAGDAGKGFAVVAAEVKELATQTSKATEEISQQISAIQGSTDQAVEAIGVIAEKIESVNAFTTTIAAAVRQQGDATGEISENVNQAAVGTQHATDNIAGVTEAASRATASAEDVRHVSSDMAVQAQALEDAISAFLDDVAAA</sequence>
<evidence type="ECO:0000256" key="6">
    <source>
        <dbReference type="SAM" id="Phobius"/>
    </source>
</evidence>
<accession>A0A926S9Z9</accession>
<evidence type="ECO:0000256" key="3">
    <source>
        <dbReference type="ARBA" id="ARBA00023224"/>
    </source>
</evidence>
<organism evidence="10 11">
    <name type="scientific">Roseibium aggregatum</name>
    <dbReference type="NCBI Taxonomy" id="187304"/>
    <lineage>
        <taxon>Bacteria</taxon>
        <taxon>Pseudomonadati</taxon>
        <taxon>Pseudomonadota</taxon>
        <taxon>Alphaproteobacteria</taxon>
        <taxon>Hyphomicrobiales</taxon>
        <taxon>Stappiaceae</taxon>
        <taxon>Roseibium</taxon>
    </lineage>
</organism>
<keyword evidence="6" id="KW-1133">Transmembrane helix</keyword>
<evidence type="ECO:0000256" key="5">
    <source>
        <dbReference type="PROSITE-ProRule" id="PRU00284"/>
    </source>
</evidence>
<keyword evidence="3 5" id="KW-0807">Transducer</keyword>
<evidence type="ECO:0000259" key="7">
    <source>
        <dbReference type="PROSITE" id="PS50111"/>
    </source>
</evidence>
<dbReference type="InterPro" id="IPR003660">
    <property type="entry name" value="HAMP_dom"/>
</dbReference>
<dbReference type="PANTHER" id="PTHR32089">
    <property type="entry name" value="METHYL-ACCEPTING CHEMOTAXIS PROTEIN MCPB"/>
    <property type="match status" value="1"/>
</dbReference>
<dbReference type="SMART" id="SM00304">
    <property type="entry name" value="HAMP"/>
    <property type="match status" value="1"/>
</dbReference>